<evidence type="ECO:0000313" key="5">
    <source>
        <dbReference type="EMBL" id="AEJ20478.1"/>
    </source>
</evidence>
<dbReference type="SUPFAM" id="SSF53613">
    <property type="entry name" value="Ribokinase-like"/>
    <property type="match status" value="1"/>
</dbReference>
<reference evidence="6" key="1">
    <citation type="journal article" date="2013" name="Stand. Genomic Sci.">
        <title>Genome sequence of the thermophilic fresh-water bacterium Spirochaeta caldaria type strain (H1(T)), reclassification of Spirochaeta caldaria, Spirochaeta stenostrepta, and Spirochaeta zuelzerae in the genus Treponema as Treponema caldaria comb. nov., Treponema stenostrepta comb. nov., and Treponema zuelzerae comb. nov., and emendation of the genus Treponema.</title>
        <authorList>
            <person name="Abt B."/>
            <person name="Goker M."/>
            <person name="Scheuner C."/>
            <person name="Han C."/>
            <person name="Lu M."/>
            <person name="Misra M."/>
            <person name="Lapidus A."/>
            <person name="Nolan M."/>
            <person name="Lucas S."/>
            <person name="Hammon N."/>
            <person name="Deshpande S."/>
            <person name="Cheng J.F."/>
            <person name="Tapia R."/>
            <person name="Goodwin L.A."/>
            <person name="Pitluck S."/>
            <person name="Liolios K."/>
            <person name="Pagani I."/>
            <person name="Ivanova N."/>
            <person name="Mavromatis K."/>
            <person name="Mikhailova N."/>
            <person name="Huntemann M."/>
            <person name="Pati A."/>
            <person name="Chen A."/>
            <person name="Palaniappan K."/>
            <person name="Land M."/>
            <person name="Hauser L."/>
            <person name="Jeffries C.D."/>
            <person name="Rohde M."/>
            <person name="Spring S."/>
            <person name="Gronow S."/>
            <person name="Detter J.C."/>
            <person name="Bristow J."/>
            <person name="Eisen J.A."/>
            <person name="Markowitz V."/>
            <person name="Hugenholtz P."/>
            <person name="Kyrpides N.C."/>
            <person name="Woyke T."/>
            <person name="Klenk H.P."/>
        </authorList>
    </citation>
    <scope>NUCLEOTIDE SEQUENCE</scope>
    <source>
        <strain evidence="6">ATCC 51460 / DSM 7334 / H1</strain>
    </source>
</reference>
<dbReference type="RefSeq" id="WP_013969759.1">
    <property type="nucleotide sequence ID" value="NC_015732.1"/>
</dbReference>
<accession>F8F3V9</accession>
<dbReference type="CDD" id="cd01168">
    <property type="entry name" value="adenosine_kinase"/>
    <property type="match status" value="1"/>
</dbReference>
<dbReference type="PANTHER" id="PTHR43320:SF3">
    <property type="entry name" value="CARBOHYDRATE KINASE PFKB DOMAIN-CONTAINING PROTEIN"/>
    <property type="match status" value="1"/>
</dbReference>
<dbReference type="Gene3D" id="3.40.1190.20">
    <property type="match status" value="1"/>
</dbReference>
<dbReference type="InterPro" id="IPR002173">
    <property type="entry name" value="Carboh/pur_kinase_PfkB_CS"/>
</dbReference>
<dbReference type="AlphaFoldDB" id="F8F3V9"/>
<keyword evidence="6" id="KW-1185">Reference proteome</keyword>
<evidence type="ECO:0000313" key="6">
    <source>
        <dbReference type="Proteomes" id="UP000000503"/>
    </source>
</evidence>
<dbReference type="STRING" id="744872.Spica_2368"/>
<dbReference type="EMBL" id="CP002868">
    <property type="protein sequence ID" value="AEJ20478.1"/>
    <property type="molecule type" value="Genomic_DNA"/>
</dbReference>
<evidence type="ECO:0000259" key="4">
    <source>
        <dbReference type="Pfam" id="PF00294"/>
    </source>
</evidence>
<gene>
    <name evidence="5" type="ordered locus">Spica_2368</name>
</gene>
<keyword evidence="2" id="KW-0808">Transferase</keyword>
<protein>
    <submittedName>
        <fullName evidence="5">PfkB domain protein</fullName>
    </submittedName>
</protein>
<dbReference type="PROSITE" id="PS00584">
    <property type="entry name" value="PFKB_KINASES_2"/>
    <property type="match status" value="1"/>
</dbReference>
<dbReference type="Proteomes" id="UP000000503">
    <property type="component" value="Chromosome"/>
</dbReference>
<feature type="domain" description="Carbohydrate kinase PfkB" evidence="4">
    <location>
        <begin position="49"/>
        <end position="332"/>
    </location>
</feature>
<dbReference type="InterPro" id="IPR011611">
    <property type="entry name" value="PfkB_dom"/>
</dbReference>
<organism evidence="5 6">
    <name type="scientific">Gracilinema caldarium (strain ATCC 51460 / DSM 7334 / H1)</name>
    <name type="common">Treponema caldarium</name>
    <dbReference type="NCBI Taxonomy" id="744872"/>
    <lineage>
        <taxon>Bacteria</taxon>
        <taxon>Pseudomonadati</taxon>
        <taxon>Spirochaetota</taxon>
        <taxon>Spirochaetia</taxon>
        <taxon>Spirochaetales</taxon>
        <taxon>Breznakiellaceae</taxon>
        <taxon>Gracilinema</taxon>
    </lineage>
</organism>
<dbReference type="GO" id="GO:0016301">
    <property type="term" value="F:kinase activity"/>
    <property type="evidence" value="ECO:0007669"/>
    <property type="project" value="UniProtKB-KW"/>
</dbReference>
<dbReference type="InterPro" id="IPR052700">
    <property type="entry name" value="Carb_kinase_PfkB-like"/>
</dbReference>
<evidence type="ECO:0000256" key="3">
    <source>
        <dbReference type="ARBA" id="ARBA00022777"/>
    </source>
</evidence>
<dbReference type="InterPro" id="IPR029056">
    <property type="entry name" value="Ribokinase-like"/>
</dbReference>
<sequence length="342" mass="36776">MLADFELVGIGNALIDVFADLKGTATPNIIEELVSLETNRHISHDQLATLVSELSGPVLCAGGGAANTIKLAAQLGIHSAFIGSVGRDEWRNQFAQELSAAGAAPLLVCTEKPTGGCVILRKAGEAPRIVASPSAALELGPEHINEEVIRQSRLIMIDGYILGRTALVDHIVHLAERYGTFIALDAGSEAIVQAHADRLETYCKTKPLMLFLNEAEAKAFCHHLDPRLSLVSAADIDETDLYRPLQTLTRHDIFPIIAVKRGDQGGLVYANGEIYRAPTQAIVPFDTTGAGDAFAAGFIAGWLRGKSLEDCADLGNQLAREIIQIPGTRIATQKLARYRRII</sequence>
<dbReference type="eggNOG" id="COG0524">
    <property type="taxonomic scope" value="Bacteria"/>
</dbReference>
<dbReference type="HOGENOM" id="CLU_027634_5_1_12"/>
<evidence type="ECO:0000256" key="2">
    <source>
        <dbReference type="ARBA" id="ARBA00022679"/>
    </source>
</evidence>
<evidence type="ECO:0000256" key="1">
    <source>
        <dbReference type="ARBA" id="ARBA00010688"/>
    </source>
</evidence>
<keyword evidence="3" id="KW-0418">Kinase</keyword>
<dbReference type="KEGG" id="scd:Spica_2368"/>
<dbReference type="OrthoDB" id="360382at2"/>
<name>F8F3V9_GRAC1</name>
<dbReference type="PANTHER" id="PTHR43320">
    <property type="entry name" value="SUGAR KINASE"/>
    <property type="match status" value="1"/>
</dbReference>
<proteinExistence type="inferred from homology"/>
<dbReference type="Pfam" id="PF00294">
    <property type="entry name" value="PfkB"/>
    <property type="match status" value="1"/>
</dbReference>
<comment type="similarity">
    <text evidence="1">Belongs to the carbohydrate kinase PfkB family.</text>
</comment>